<dbReference type="InterPro" id="IPR035892">
    <property type="entry name" value="C2_domain_sf"/>
</dbReference>
<dbReference type="AlphaFoldDB" id="A0AAD8H739"/>
<dbReference type="InterPro" id="IPR000008">
    <property type="entry name" value="C2_dom"/>
</dbReference>
<evidence type="ECO:0000313" key="3">
    <source>
        <dbReference type="Proteomes" id="UP001237642"/>
    </source>
</evidence>
<dbReference type="PANTHER" id="PTHR32246">
    <property type="entry name" value="INGRESSION PROTEIN FIC1"/>
    <property type="match status" value="1"/>
</dbReference>
<reference evidence="2" key="2">
    <citation type="submission" date="2023-05" db="EMBL/GenBank/DDBJ databases">
        <authorList>
            <person name="Schelkunov M.I."/>
        </authorList>
    </citation>
    <scope>NUCLEOTIDE SEQUENCE</scope>
    <source>
        <strain evidence="2">Hsosn_3</strain>
        <tissue evidence="2">Leaf</tissue>
    </source>
</reference>
<dbReference type="SMART" id="SM00239">
    <property type="entry name" value="C2"/>
    <property type="match status" value="1"/>
</dbReference>
<proteinExistence type="predicted"/>
<gene>
    <name evidence="2" type="ORF">POM88_045447</name>
</gene>
<name>A0AAD8H739_9APIA</name>
<dbReference type="EMBL" id="JAUIZM010000010">
    <property type="protein sequence ID" value="KAK1360973.1"/>
    <property type="molecule type" value="Genomic_DNA"/>
</dbReference>
<dbReference type="PANTHER" id="PTHR32246:SF163">
    <property type="entry name" value="PROTEIN SRC2-LIKE"/>
    <property type="match status" value="1"/>
</dbReference>
<reference evidence="2" key="1">
    <citation type="submission" date="2023-02" db="EMBL/GenBank/DDBJ databases">
        <title>Genome of toxic invasive species Heracleum sosnowskyi carries increased number of genes despite the absence of recent whole-genome duplications.</title>
        <authorList>
            <person name="Schelkunov M."/>
            <person name="Shtratnikova V."/>
            <person name="Makarenko M."/>
            <person name="Klepikova A."/>
            <person name="Omelchenko D."/>
            <person name="Novikova G."/>
            <person name="Obukhova E."/>
            <person name="Bogdanov V."/>
            <person name="Penin A."/>
            <person name="Logacheva M."/>
        </authorList>
    </citation>
    <scope>NUCLEOTIDE SEQUENCE</scope>
    <source>
        <strain evidence="2">Hsosn_3</strain>
        <tissue evidence="2">Leaf</tissue>
    </source>
</reference>
<dbReference type="SUPFAM" id="SSF49562">
    <property type="entry name" value="C2 domain (Calcium/lipid-binding domain, CaLB)"/>
    <property type="match status" value="1"/>
</dbReference>
<dbReference type="Pfam" id="PF00168">
    <property type="entry name" value="C2"/>
    <property type="match status" value="1"/>
</dbReference>
<keyword evidence="3" id="KW-1185">Reference proteome</keyword>
<dbReference type="Gene3D" id="2.60.40.150">
    <property type="entry name" value="C2 domain"/>
    <property type="match status" value="1"/>
</dbReference>
<feature type="domain" description="C2" evidence="1">
    <location>
        <begin position="1"/>
        <end position="112"/>
    </location>
</feature>
<accession>A0AAD8H739</accession>
<sequence>MEYRPLDITVISATNLKNVNMFMKMVVFVEVFISGEHEESPTTKRRTHMDRSGGCDPEWNHRFKFTVEEASILRYFINFHLKAERGLGEKVVGVVRIPLMDLLQDSIDNKTSQDTEAEYQVLTTAGKAKGSLKISFRFGEKIIQQVDAITPVKKTTAALPDMYPSPPTNGTDVGNGGYYPPPYTLHSQPGMVPGQYPVPPGYSYPGYGGGYMYPYPPNFYPPPPGVPPGYNYTGQHVTYANNPVQQPDPVQENSVEKQKILGFGINTGLGLGAGMLAGALVGGVVTETTDMALEDDLHVGET</sequence>
<evidence type="ECO:0000259" key="1">
    <source>
        <dbReference type="PROSITE" id="PS50004"/>
    </source>
</evidence>
<dbReference type="GO" id="GO:0006952">
    <property type="term" value="P:defense response"/>
    <property type="evidence" value="ECO:0007669"/>
    <property type="project" value="InterPro"/>
</dbReference>
<organism evidence="2 3">
    <name type="scientific">Heracleum sosnowskyi</name>
    <dbReference type="NCBI Taxonomy" id="360622"/>
    <lineage>
        <taxon>Eukaryota</taxon>
        <taxon>Viridiplantae</taxon>
        <taxon>Streptophyta</taxon>
        <taxon>Embryophyta</taxon>
        <taxon>Tracheophyta</taxon>
        <taxon>Spermatophyta</taxon>
        <taxon>Magnoliopsida</taxon>
        <taxon>eudicotyledons</taxon>
        <taxon>Gunneridae</taxon>
        <taxon>Pentapetalae</taxon>
        <taxon>asterids</taxon>
        <taxon>campanulids</taxon>
        <taxon>Apiales</taxon>
        <taxon>Apiaceae</taxon>
        <taxon>Apioideae</taxon>
        <taxon>apioid superclade</taxon>
        <taxon>Tordylieae</taxon>
        <taxon>Tordyliinae</taxon>
        <taxon>Heracleum</taxon>
    </lineage>
</organism>
<dbReference type="InterPro" id="IPR044750">
    <property type="entry name" value="C2_SRC2/BAP"/>
</dbReference>
<protein>
    <submittedName>
        <fullName evidence="2">C2 domain-containing protein</fullName>
    </submittedName>
</protein>
<dbReference type="CDD" id="cd04051">
    <property type="entry name" value="C2_SRC2_like"/>
    <property type="match status" value="1"/>
</dbReference>
<dbReference type="PROSITE" id="PS50004">
    <property type="entry name" value="C2"/>
    <property type="match status" value="1"/>
</dbReference>
<evidence type="ECO:0000313" key="2">
    <source>
        <dbReference type="EMBL" id="KAK1360973.1"/>
    </source>
</evidence>
<dbReference type="Proteomes" id="UP001237642">
    <property type="component" value="Unassembled WGS sequence"/>
</dbReference>
<comment type="caution">
    <text evidence="2">The sequence shown here is derived from an EMBL/GenBank/DDBJ whole genome shotgun (WGS) entry which is preliminary data.</text>
</comment>